<keyword evidence="2" id="KW-1185">Reference proteome</keyword>
<reference evidence="1" key="1">
    <citation type="submission" date="2021-06" db="EMBL/GenBank/DDBJ databases">
        <authorList>
            <person name="Kallberg Y."/>
            <person name="Tangrot J."/>
            <person name="Rosling A."/>
        </authorList>
    </citation>
    <scope>NUCLEOTIDE SEQUENCE</scope>
    <source>
        <strain evidence="1">CL551</strain>
    </source>
</reference>
<organism evidence="1 2">
    <name type="scientific">Acaulospora morrowiae</name>
    <dbReference type="NCBI Taxonomy" id="94023"/>
    <lineage>
        <taxon>Eukaryota</taxon>
        <taxon>Fungi</taxon>
        <taxon>Fungi incertae sedis</taxon>
        <taxon>Mucoromycota</taxon>
        <taxon>Glomeromycotina</taxon>
        <taxon>Glomeromycetes</taxon>
        <taxon>Diversisporales</taxon>
        <taxon>Acaulosporaceae</taxon>
        <taxon>Acaulospora</taxon>
    </lineage>
</organism>
<accession>A0A9N9AQ51</accession>
<protein>
    <submittedName>
        <fullName evidence="1">11288_t:CDS:1</fullName>
    </submittedName>
</protein>
<evidence type="ECO:0000313" key="1">
    <source>
        <dbReference type="EMBL" id="CAG8538934.1"/>
    </source>
</evidence>
<name>A0A9N9AQ51_9GLOM</name>
<dbReference type="OrthoDB" id="2431218at2759"/>
<comment type="caution">
    <text evidence="1">The sequence shown here is derived from an EMBL/GenBank/DDBJ whole genome shotgun (WGS) entry which is preliminary data.</text>
</comment>
<dbReference type="EMBL" id="CAJVPV010002911">
    <property type="protein sequence ID" value="CAG8538934.1"/>
    <property type="molecule type" value="Genomic_DNA"/>
</dbReference>
<proteinExistence type="predicted"/>
<sequence length="120" mass="13743">QNIREPGTGYFYRAMTAKLYRQGMVIQRWDFGNTKKHSRDPVNDPADCNAPNLPAFQITIPISEVFWNPPFPITPAYAPIIPANVIGTYFNIDLYRIQRTALKAEGFLQGYPRIFVNYGD</sequence>
<feature type="non-terminal residue" evidence="1">
    <location>
        <position position="120"/>
    </location>
</feature>
<dbReference type="AlphaFoldDB" id="A0A9N9AQ51"/>
<gene>
    <name evidence="1" type="ORF">AMORRO_LOCUS5033</name>
</gene>
<evidence type="ECO:0000313" key="2">
    <source>
        <dbReference type="Proteomes" id="UP000789342"/>
    </source>
</evidence>
<dbReference type="Proteomes" id="UP000789342">
    <property type="component" value="Unassembled WGS sequence"/>
</dbReference>